<gene>
    <name evidence="2" type="ORF">NE398_06760</name>
</gene>
<dbReference type="EMBL" id="JAMRYU010000006">
    <property type="protein sequence ID" value="MDC4239863.1"/>
    <property type="molecule type" value="Genomic_DNA"/>
</dbReference>
<dbReference type="Proteomes" id="UP001141183">
    <property type="component" value="Unassembled WGS sequence"/>
</dbReference>
<dbReference type="PROSITE" id="PS50943">
    <property type="entry name" value="HTH_CROC1"/>
    <property type="match status" value="1"/>
</dbReference>
<evidence type="ECO:0000313" key="2">
    <source>
        <dbReference type="EMBL" id="MDC4239863.1"/>
    </source>
</evidence>
<organism evidence="2 3">
    <name type="scientific">Clostridium tertium</name>
    <dbReference type="NCBI Taxonomy" id="1559"/>
    <lineage>
        <taxon>Bacteria</taxon>
        <taxon>Bacillati</taxon>
        <taxon>Bacillota</taxon>
        <taxon>Clostridia</taxon>
        <taxon>Eubacteriales</taxon>
        <taxon>Clostridiaceae</taxon>
        <taxon>Clostridium</taxon>
    </lineage>
</organism>
<feature type="domain" description="HTH cro/C1-type" evidence="1">
    <location>
        <begin position="4"/>
        <end position="58"/>
    </location>
</feature>
<dbReference type="InterPro" id="IPR001387">
    <property type="entry name" value="Cro/C1-type_HTH"/>
</dbReference>
<dbReference type="GO" id="GO:0003677">
    <property type="term" value="F:DNA binding"/>
    <property type="evidence" value="ECO:0007669"/>
    <property type="project" value="InterPro"/>
</dbReference>
<dbReference type="InterPro" id="IPR010982">
    <property type="entry name" value="Lambda_DNA-bd_dom_sf"/>
</dbReference>
<dbReference type="CDD" id="cd00093">
    <property type="entry name" value="HTH_XRE"/>
    <property type="match status" value="1"/>
</dbReference>
<protein>
    <submittedName>
        <fullName evidence="2">Helix-turn-helix transcriptional regulator</fullName>
    </submittedName>
</protein>
<evidence type="ECO:0000313" key="3">
    <source>
        <dbReference type="Proteomes" id="UP001141183"/>
    </source>
</evidence>
<proteinExistence type="predicted"/>
<dbReference type="SMART" id="SM00530">
    <property type="entry name" value="HTH_XRE"/>
    <property type="match status" value="1"/>
</dbReference>
<dbReference type="RefSeq" id="WP_272470172.1">
    <property type="nucleotide sequence ID" value="NZ_JAMRYU010000006.1"/>
</dbReference>
<dbReference type="Pfam" id="PF01381">
    <property type="entry name" value="HTH_3"/>
    <property type="match status" value="1"/>
</dbReference>
<keyword evidence="3" id="KW-1185">Reference proteome</keyword>
<dbReference type="AlphaFoldDB" id="A0A9X3XJ40"/>
<sequence>MTNLKEMRKASGLKANKISEVLGISRTQLYNLEKGMYKLTDDKVKKLSELYRTSEKEIKEGVGKYE</sequence>
<reference evidence="2" key="1">
    <citation type="submission" date="2022-05" db="EMBL/GenBank/DDBJ databases">
        <title>Draft genome sequence of Clostridium tertium strain CP3 isolated from Peru.</title>
        <authorList>
            <person name="Hurtado R."/>
            <person name="Lima L."/>
            <person name="Sousa T."/>
            <person name="Jaiswal A.K."/>
            <person name="Tiwari S."/>
            <person name="Maturrano L."/>
            <person name="Brenig B."/>
            <person name="Azevedo V."/>
        </authorList>
    </citation>
    <scope>NUCLEOTIDE SEQUENCE</scope>
    <source>
        <strain evidence="2">CP3</strain>
    </source>
</reference>
<dbReference type="SUPFAM" id="SSF47413">
    <property type="entry name" value="lambda repressor-like DNA-binding domains"/>
    <property type="match status" value="1"/>
</dbReference>
<comment type="caution">
    <text evidence="2">The sequence shown here is derived from an EMBL/GenBank/DDBJ whole genome shotgun (WGS) entry which is preliminary data.</text>
</comment>
<accession>A0A9X3XJ40</accession>
<evidence type="ECO:0000259" key="1">
    <source>
        <dbReference type="PROSITE" id="PS50943"/>
    </source>
</evidence>
<name>A0A9X3XJ40_9CLOT</name>
<dbReference type="Gene3D" id="1.10.260.40">
    <property type="entry name" value="lambda repressor-like DNA-binding domains"/>
    <property type="match status" value="1"/>
</dbReference>